<dbReference type="PROSITE" id="PS50977">
    <property type="entry name" value="HTH_TETR_2"/>
    <property type="match status" value="1"/>
</dbReference>
<feature type="DNA-binding region" description="H-T-H motif" evidence="2">
    <location>
        <begin position="26"/>
        <end position="45"/>
    </location>
</feature>
<dbReference type="Pfam" id="PF14278">
    <property type="entry name" value="TetR_C_8"/>
    <property type="match status" value="1"/>
</dbReference>
<dbReference type="Proteomes" id="UP000184301">
    <property type="component" value="Unassembled WGS sequence"/>
</dbReference>
<dbReference type="AlphaFoldDB" id="A0A1M6KAB0"/>
<dbReference type="RefSeq" id="WP_073105759.1">
    <property type="nucleotide sequence ID" value="NZ_FQZY01000011.1"/>
</dbReference>
<keyword evidence="1 2" id="KW-0238">DNA-binding</keyword>
<name>A0A1M6KAB0_9FIRM</name>
<dbReference type="EMBL" id="FQZY01000011">
    <property type="protein sequence ID" value="SHJ55869.1"/>
    <property type="molecule type" value="Genomic_DNA"/>
</dbReference>
<dbReference type="GO" id="GO:0003677">
    <property type="term" value="F:DNA binding"/>
    <property type="evidence" value="ECO:0007669"/>
    <property type="project" value="UniProtKB-UniRule"/>
</dbReference>
<dbReference type="InterPro" id="IPR001647">
    <property type="entry name" value="HTH_TetR"/>
</dbReference>
<accession>A0A1M6KAB0</accession>
<dbReference type="OrthoDB" id="9810250at2"/>
<dbReference type="STRING" id="1121950.SAMN02745243_00865"/>
<evidence type="ECO:0000256" key="1">
    <source>
        <dbReference type="ARBA" id="ARBA00023125"/>
    </source>
</evidence>
<evidence type="ECO:0000313" key="4">
    <source>
        <dbReference type="EMBL" id="SHJ55869.1"/>
    </source>
</evidence>
<dbReference type="SUPFAM" id="SSF46689">
    <property type="entry name" value="Homeodomain-like"/>
    <property type="match status" value="1"/>
</dbReference>
<feature type="domain" description="HTH tetR-type" evidence="3">
    <location>
        <begin position="3"/>
        <end position="63"/>
    </location>
</feature>
<evidence type="ECO:0000259" key="3">
    <source>
        <dbReference type="PROSITE" id="PS50977"/>
    </source>
</evidence>
<dbReference type="Pfam" id="PF00440">
    <property type="entry name" value="TetR_N"/>
    <property type="match status" value="1"/>
</dbReference>
<protein>
    <submittedName>
        <fullName evidence="4">Transcriptional regulator, TetR family</fullName>
    </submittedName>
</protein>
<evidence type="ECO:0000256" key="2">
    <source>
        <dbReference type="PROSITE-ProRule" id="PRU00335"/>
    </source>
</evidence>
<proteinExistence type="predicted"/>
<organism evidence="4 5">
    <name type="scientific">Hespellia stercorisuis DSM 15480</name>
    <dbReference type="NCBI Taxonomy" id="1121950"/>
    <lineage>
        <taxon>Bacteria</taxon>
        <taxon>Bacillati</taxon>
        <taxon>Bacillota</taxon>
        <taxon>Clostridia</taxon>
        <taxon>Lachnospirales</taxon>
        <taxon>Lachnospiraceae</taxon>
        <taxon>Hespellia</taxon>
    </lineage>
</organism>
<evidence type="ECO:0000313" key="5">
    <source>
        <dbReference type="Proteomes" id="UP000184301"/>
    </source>
</evidence>
<dbReference type="InterPro" id="IPR009057">
    <property type="entry name" value="Homeodomain-like_sf"/>
</dbReference>
<sequence>MAIDIKEILANGLIALSETVPLESVTVKQLLEHTGVSRQTFYNHFLDKNDLIQYIYLRKIIPGFSGSDADLNFHDSLLDSFYQMQKYQGFLKQACLMDGQNCLKDFIFQHCHDFDLKWHQERYGNEPMPETLRFATEYHANASSSMVLSWILSDMPASCEEMADLITGLRSVGMEKLFENGKIKGNPYQ</sequence>
<gene>
    <name evidence="4" type="ORF">SAMN02745243_00865</name>
</gene>
<keyword evidence="5" id="KW-1185">Reference proteome</keyword>
<dbReference type="InterPro" id="IPR039532">
    <property type="entry name" value="TetR_C_Firmicutes"/>
</dbReference>
<reference evidence="4 5" key="1">
    <citation type="submission" date="2016-11" db="EMBL/GenBank/DDBJ databases">
        <authorList>
            <person name="Jaros S."/>
            <person name="Januszkiewicz K."/>
            <person name="Wedrychowicz H."/>
        </authorList>
    </citation>
    <scope>NUCLEOTIDE SEQUENCE [LARGE SCALE GENOMIC DNA]</scope>
    <source>
        <strain evidence="4 5">DSM 15480</strain>
    </source>
</reference>
<dbReference type="Gene3D" id="1.10.357.10">
    <property type="entry name" value="Tetracycline Repressor, domain 2"/>
    <property type="match status" value="1"/>
</dbReference>